<accession>A0A1H1SHJ6</accession>
<name>A0A1H1SHJ6_9MICO</name>
<dbReference type="PANTHER" id="PTHR45962">
    <property type="entry name" value="N-FATTY-ACYL-AMINO ACID SYNTHASE/HYDROLASE PM20D1"/>
    <property type="match status" value="1"/>
</dbReference>
<evidence type="ECO:0000256" key="5">
    <source>
        <dbReference type="ARBA" id="ARBA00022833"/>
    </source>
</evidence>
<dbReference type="PIRSF" id="PIRSF036696">
    <property type="entry name" value="ACY-1"/>
    <property type="match status" value="1"/>
</dbReference>
<dbReference type="GO" id="GO:0046872">
    <property type="term" value="F:metal ion binding"/>
    <property type="evidence" value="ECO:0007669"/>
    <property type="project" value="UniProtKB-KW"/>
</dbReference>
<comment type="similarity">
    <text evidence="1">Belongs to the peptidase M20A family.</text>
</comment>
<dbReference type="GO" id="GO:0006508">
    <property type="term" value="P:proteolysis"/>
    <property type="evidence" value="ECO:0007669"/>
    <property type="project" value="UniProtKB-KW"/>
</dbReference>
<dbReference type="AlphaFoldDB" id="A0A1H1SHJ6"/>
<dbReference type="Pfam" id="PF01546">
    <property type="entry name" value="Peptidase_M20"/>
    <property type="match status" value="1"/>
</dbReference>
<evidence type="ECO:0000259" key="6">
    <source>
        <dbReference type="Pfam" id="PF07687"/>
    </source>
</evidence>
<dbReference type="InterPro" id="IPR011650">
    <property type="entry name" value="Peptidase_M20_dimer"/>
</dbReference>
<evidence type="ECO:0000313" key="7">
    <source>
        <dbReference type="EMBL" id="SDS46819.1"/>
    </source>
</evidence>
<keyword evidence="8" id="KW-1185">Reference proteome</keyword>
<keyword evidence="4" id="KW-0378">Hydrolase</keyword>
<evidence type="ECO:0000256" key="4">
    <source>
        <dbReference type="ARBA" id="ARBA00022801"/>
    </source>
</evidence>
<dbReference type="SUPFAM" id="SSF55031">
    <property type="entry name" value="Bacterial exopeptidase dimerisation domain"/>
    <property type="match status" value="1"/>
</dbReference>
<evidence type="ECO:0000256" key="1">
    <source>
        <dbReference type="ARBA" id="ARBA00006247"/>
    </source>
</evidence>
<proteinExistence type="inferred from homology"/>
<dbReference type="GO" id="GO:0004180">
    <property type="term" value="F:carboxypeptidase activity"/>
    <property type="evidence" value="ECO:0007669"/>
    <property type="project" value="UniProtKB-KW"/>
</dbReference>
<dbReference type="RefSeq" id="WP_231919392.1">
    <property type="nucleotide sequence ID" value="NZ_LT629742.1"/>
</dbReference>
<keyword evidence="7" id="KW-0121">Carboxypeptidase</keyword>
<dbReference type="InterPro" id="IPR036264">
    <property type="entry name" value="Bact_exopeptidase_dim_dom"/>
</dbReference>
<dbReference type="Pfam" id="PF07687">
    <property type="entry name" value="M20_dimer"/>
    <property type="match status" value="1"/>
</dbReference>
<dbReference type="Gene3D" id="3.40.630.10">
    <property type="entry name" value="Zn peptidases"/>
    <property type="match status" value="1"/>
</dbReference>
<dbReference type="InterPro" id="IPR002933">
    <property type="entry name" value="Peptidase_M20"/>
</dbReference>
<dbReference type="InterPro" id="IPR047177">
    <property type="entry name" value="Pept_M20A"/>
</dbReference>
<dbReference type="EMBL" id="LT629742">
    <property type="protein sequence ID" value="SDS46819.1"/>
    <property type="molecule type" value="Genomic_DNA"/>
</dbReference>
<evidence type="ECO:0000256" key="2">
    <source>
        <dbReference type="ARBA" id="ARBA00022670"/>
    </source>
</evidence>
<keyword evidence="2" id="KW-0645">Protease</keyword>
<feature type="domain" description="Peptidase M20 dimerisation" evidence="6">
    <location>
        <begin position="211"/>
        <end position="357"/>
    </location>
</feature>
<evidence type="ECO:0000256" key="3">
    <source>
        <dbReference type="ARBA" id="ARBA00022723"/>
    </source>
</evidence>
<evidence type="ECO:0000313" key="8">
    <source>
        <dbReference type="Proteomes" id="UP000181956"/>
    </source>
</evidence>
<protein>
    <submittedName>
        <fullName evidence="7">Carboxypeptidase PM20D1</fullName>
    </submittedName>
</protein>
<dbReference type="STRING" id="412690.SAMN04489834_1536"/>
<dbReference type="PANTHER" id="PTHR45962:SF1">
    <property type="entry name" value="N-FATTY-ACYL-AMINO ACID SYNTHASE_HYDROLASE PM20D1"/>
    <property type="match status" value="1"/>
</dbReference>
<gene>
    <name evidence="7" type="ORF">SAMN04489834_1536</name>
</gene>
<dbReference type="Gene3D" id="1.10.150.900">
    <property type="match status" value="1"/>
</dbReference>
<dbReference type="Proteomes" id="UP000181956">
    <property type="component" value="Chromosome I"/>
</dbReference>
<organism evidence="7 8">
    <name type="scientific">Microterricola viridarii</name>
    <dbReference type="NCBI Taxonomy" id="412690"/>
    <lineage>
        <taxon>Bacteria</taxon>
        <taxon>Bacillati</taxon>
        <taxon>Actinomycetota</taxon>
        <taxon>Actinomycetes</taxon>
        <taxon>Micrococcales</taxon>
        <taxon>Microbacteriaceae</taxon>
        <taxon>Microterricola</taxon>
    </lineage>
</organism>
<keyword evidence="3" id="KW-0479">Metal-binding</keyword>
<sequence>MSTLRDAAPSTAGPLDADPAVARFQQLLRVPTMSRTDPSETDWPAFTRFREMLAELYPLAHAGLELELVAEHSMLFRWRGTTDAAPLVLMAHYDVVAASAEGWRHPPFDAVVDGDGAERVLWARGALDDKAALVAILEAVESELATGLTPSRDIYLSFGHDEETHGSGAQAAAALFAERGIRPALVLDEGGAIVSGVLPGLARPSAMIGVSEKGITSLALAVQQQGGHASTPPKMTATVRLARAIVRLNARPFPTAINPAIAEMLRIVGAHSSGPLAAVFRRPRLFGPVLRLVFARMSDETNALVRTTTAVTQLSGSMAHNALAERAEAIVNVRVAVGSSIAETVAHVRRAIADPLVQVSVHQSSEPSPVSPMSGPAWQSIVDAVSAIDGEVLSTPYVQTGASDSRWFTGVSDAVYRFTPFEMSAEERATLHAQDERIHVATWLRGIDFYRHLIAGR</sequence>
<reference evidence="8" key="1">
    <citation type="submission" date="2016-10" db="EMBL/GenBank/DDBJ databases">
        <authorList>
            <person name="Varghese N."/>
            <person name="Submissions S."/>
        </authorList>
    </citation>
    <scope>NUCLEOTIDE SEQUENCE [LARGE SCALE GENOMIC DNA]</scope>
    <source>
        <strain evidence="8">DSM 21772</strain>
    </source>
</reference>
<dbReference type="SUPFAM" id="SSF53187">
    <property type="entry name" value="Zn-dependent exopeptidases"/>
    <property type="match status" value="1"/>
</dbReference>
<keyword evidence="5" id="KW-0862">Zinc</keyword>
<dbReference type="Gene3D" id="3.30.70.360">
    <property type="match status" value="1"/>
</dbReference>